<dbReference type="GO" id="GO:0050242">
    <property type="term" value="F:pyruvate, phosphate dikinase activity"/>
    <property type="evidence" value="ECO:0007669"/>
    <property type="project" value="UniProtKB-EC"/>
</dbReference>
<keyword evidence="4" id="KW-1185">Reference proteome</keyword>
<dbReference type="GO" id="GO:0005524">
    <property type="term" value="F:ATP binding"/>
    <property type="evidence" value="ECO:0007669"/>
    <property type="project" value="InterPro"/>
</dbReference>
<dbReference type="Pfam" id="PF00391">
    <property type="entry name" value="PEP-utilizers"/>
    <property type="match status" value="1"/>
</dbReference>
<sequence>MPAFTSKALLANLAETAVTEIRLDEQHLVLVEAVSGYRGLEKQAEELLREAYHPYRNLRLVLSDLRSFALKNFRVLAPREKGPQALWAIMDLFFLGLGDKKRELWLQAGEGIFSVLEKAFESLEKKDWPRYLPVFEEVFRALSGLPEDRLLVFLESYHSFKRLAERYFLKSPLPPPGSLVDLVKKSLFLTYKAWLSASDPEKWFVEVPGYVDIIKPVSARTLRSYLKTLKSMSSPKLEDLLKLPDHLELIRSFREVPEKLEALSSKKGNLEDLKLLFLFKMAENPALSLIHEEVLREINRALVAVIRKEPPENLDRLIYKTFELLKEKVRLFPWTALQCIKNLGFEILEREDPHLAEIFVEEVVKFGFQYPEIKGVDQEWHVLCNPAHLLNIRVWLEIFEKNPKWCVTLLSALIINLKLAGTCIRDTDLFQKDVTRLLNADIAPVYHLVKQFCRLLPVYFNEIGAEGLLRDVSTEIDEIYNRKDPLIHFLRKQSHVESSNLILDFIAAIFDYWRTLDKRPLKPFIPKSLWESLDPKAPFTKKAHEVTKALFDSLGIKSPDELLEHSSEEVEAILARVKTSEKERRRVFLLYQMYKLEHQKYSFSPEDLREYLLQAKYWGFEGVEELLAALSEEGLESRLSALLDYLEYLKNIILSPQRYEPREDIYLKRHIAADIPSMYGRYHEKKFDALGLTFRLEVLARNYFEELVQNFDPRFITRATFFKILRYLKLFRKALEVEGISSKKFDIYLQLLEASLEMRRFTYTQYLDIFRGLLEGVKHIIKAYYVSPHLENLSIILRQTGRKHLLPLYRRGTQGLSEEEFIHRITENFTRDLVTSSFVLQSLDNFVSRVYQILLKQRERLEPRDLDLLMSYDPDRALCCLRNPNPLTRDLIHLGNKAYNLLLLVEEGIRVPPGFVITTEVFRCKSVIYKYRETREDLLARIEESIRGLEKDTGKRFGSPENPLLLSVRSGAAISMPGMMSTILNLGSNPEIIEALAEKTGNLWFAWDTYRRFVQSWAMAHGLGRELFNQLMRAHKRLYRVRKKREFSGEEMRELALLYRKMVESHGIEIPDDPWEQLARSLELIFASWQARKARIYREIMGISDFWGTAVIVQAMTFGNLSLNSGTGVVFTAPPYGKLSRIALWGDYTPGNQGEDIVSGLVNTFPISIEQKKRENREGPSLEEAFPEIYRALFEIAQYLVYEKKWSHQEIEFTFEGLHKEDLYILQVRDMVTQEERPRIRIFENVAELERYFLGKGIGVSGGALSGRVVFSLEDIERLRREDPETPFILIRYDTVPDDIKEISQADGLLTARGGQTSHAAIVASRLGKTCVVGCENLIIDEDQKVARFNGRYVRLGDWISIDGLRGNVYLGKHPIREVAGLYPG</sequence>
<dbReference type="PANTHER" id="PTHR22931">
    <property type="entry name" value="PHOSPHOENOLPYRUVATE DIKINASE-RELATED"/>
    <property type="match status" value="1"/>
</dbReference>
<dbReference type="PATRIC" id="fig|999894.6.peg.2020"/>
<dbReference type="Proteomes" id="UP000078390">
    <property type="component" value="Unassembled WGS sequence"/>
</dbReference>
<dbReference type="STRING" id="999894.TDIS_2023"/>
<name>A0A179D1M7_9BACT</name>
<protein>
    <submittedName>
        <fullName evidence="3">Pyruvate,phosphate dikinase</fullName>
        <ecNumber evidence="3">2.7.9.1</ecNumber>
    </submittedName>
</protein>
<dbReference type="SUPFAM" id="SSF52009">
    <property type="entry name" value="Phosphohistidine domain"/>
    <property type="match status" value="1"/>
</dbReference>
<keyword evidence="3" id="KW-0670">Pyruvate</keyword>
<dbReference type="PANTHER" id="PTHR22931:SF9">
    <property type="entry name" value="PYRUVATE, PHOSPHATE DIKINASE 1, CHLOROPLASTIC"/>
    <property type="match status" value="1"/>
</dbReference>
<dbReference type="InterPro" id="IPR010121">
    <property type="entry name" value="Pyruvate_phosphate_dikinase"/>
</dbReference>
<dbReference type="Gene3D" id="1.20.80.30">
    <property type="match status" value="1"/>
</dbReference>
<dbReference type="InterPro" id="IPR013815">
    <property type="entry name" value="ATP_grasp_subdomain_1"/>
</dbReference>
<dbReference type="RefSeq" id="WP_068671754.1">
    <property type="nucleotide sequence ID" value="NZ_LWLG01000021.1"/>
</dbReference>
<keyword evidence="3" id="KW-0418">Kinase</keyword>
<dbReference type="Gene3D" id="3.50.30.10">
    <property type="entry name" value="Phosphohistidine domain"/>
    <property type="match status" value="1"/>
</dbReference>
<dbReference type="InterPro" id="IPR036637">
    <property type="entry name" value="Phosphohistidine_dom_sf"/>
</dbReference>
<dbReference type="Gene3D" id="3.30.470.20">
    <property type="entry name" value="ATP-grasp fold, B domain"/>
    <property type="match status" value="1"/>
</dbReference>
<dbReference type="SUPFAM" id="SSF56059">
    <property type="entry name" value="Glutathione synthetase ATP-binding domain-like"/>
    <property type="match status" value="1"/>
</dbReference>
<dbReference type="Gene3D" id="3.30.1490.20">
    <property type="entry name" value="ATP-grasp fold, A domain"/>
    <property type="match status" value="1"/>
</dbReference>
<dbReference type="InterPro" id="IPR008279">
    <property type="entry name" value="PEP-util_enz_mobile_dom"/>
</dbReference>
<reference evidence="3 4" key="1">
    <citation type="submission" date="2016-04" db="EMBL/GenBank/DDBJ databases">
        <title>Genome analysis of Thermosulfurimonas dismutans, the first thermophilic sulfur-disproportionating bacterium of the phylum Thermodesulfobacteria.</title>
        <authorList>
            <person name="Mardanov A.V."/>
            <person name="Beletsky A.V."/>
            <person name="Kadnikov V.V."/>
            <person name="Slobodkin A.I."/>
            <person name="Ravin N.V."/>
        </authorList>
    </citation>
    <scope>NUCLEOTIDE SEQUENCE [LARGE SCALE GENOMIC DNA]</scope>
    <source>
        <strain evidence="3 4">S95</strain>
    </source>
</reference>
<comment type="caution">
    <text evidence="3">The sequence shown here is derived from an EMBL/GenBank/DDBJ whole genome shotgun (WGS) entry which is preliminary data.</text>
</comment>
<dbReference type="EMBL" id="LWLG01000021">
    <property type="protein sequence ID" value="OAQ19893.1"/>
    <property type="molecule type" value="Genomic_DNA"/>
</dbReference>
<evidence type="ECO:0000313" key="3">
    <source>
        <dbReference type="EMBL" id="OAQ19893.1"/>
    </source>
</evidence>
<feature type="domain" description="PEP-utilising enzyme mobile" evidence="1">
    <location>
        <begin position="1287"/>
        <end position="1367"/>
    </location>
</feature>
<dbReference type="EC" id="2.7.9.1" evidence="3"/>
<dbReference type="GO" id="GO:0016301">
    <property type="term" value="F:kinase activity"/>
    <property type="evidence" value="ECO:0007669"/>
    <property type="project" value="UniProtKB-KW"/>
</dbReference>
<accession>A0A179D1M7</accession>
<dbReference type="OrthoDB" id="9765468at2"/>
<dbReference type="Pfam" id="PF01326">
    <property type="entry name" value="PPDK_N"/>
    <property type="match status" value="1"/>
</dbReference>
<keyword evidence="3" id="KW-0808">Transferase</keyword>
<gene>
    <name evidence="3" type="ORF">TDIS_2023</name>
</gene>
<dbReference type="InterPro" id="IPR002192">
    <property type="entry name" value="PPDK_AMP/ATP-bd"/>
</dbReference>
<organism evidence="3 4">
    <name type="scientific">Thermosulfurimonas dismutans</name>
    <dbReference type="NCBI Taxonomy" id="999894"/>
    <lineage>
        <taxon>Bacteria</taxon>
        <taxon>Pseudomonadati</taxon>
        <taxon>Thermodesulfobacteriota</taxon>
        <taxon>Thermodesulfobacteria</taxon>
        <taxon>Thermodesulfobacteriales</taxon>
        <taxon>Thermodesulfobacteriaceae</taxon>
        <taxon>Thermosulfurimonas</taxon>
    </lineage>
</organism>
<evidence type="ECO:0000259" key="1">
    <source>
        <dbReference type="Pfam" id="PF00391"/>
    </source>
</evidence>
<proteinExistence type="predicted"/>
<evidence type="ECO:0000259" key="2">
    <source>
        <dbReference type="Pfam" id="PF01326"/>
    </source>
</evidence>
<feature type="domain" description="Pyruvate phosphate dikinase AMP/ATP-binding" evidence="2">
    <location>
        <begin position="939"/>
        <end position="1175"/>
    </location>
</feature>
<evidence type="ECO:0000313" key="4">
    <source>
        <dbReference type="Proteomes" id="UP000078390"/>
    </source>
</evidence>